<proteinExistence type="predicted"/>
<organism evidence="1">
    <name type="scientific">uncultured Caudovirales phage</name>
    <dbReference type="NCBI Taxonomy" id="2100421"/>
    <lineage>
        <taxon>Viruses</taxon>
        <taxon>Duplodnaviria</taxon>
        <taxon>Heunggongvirae</taxon>
        <taxon>Uroviricota</taxon>
        <taxon>Caudoviricetes</taxon>
        <taxon>Peduoviridae</taxon>
        <taxon>Maltschvirus</taxon>
        <taxon>Maltschvirus maltsch</taxon>
    </lineage>
</organism>
<dbReference type="EMBL" id="LR796259">
    <property type="protein sequence ID" value="CAB4132226.1"/>
    <property type="molecule type" value="Genomic_DNA"/>
</dbReference>
<protein>
    <submittedName>
        <fullName evidence="1">Uncharacterized protein</fullName>
    </submittedName>
</protein>
<evidence type="ECO:0000313" key="1">
    <source>
        <dbReference type="EMBL" id="CAB4132226.1"/>
    </source>
</evidence>
<name>A0A6J5LGI2_9CAUD</name>
<accession>A0A6J5LGI2</accession>
<reference evidence="1" key="1">
    <citation type="submission" date="2020-04" db="EMBL/GenBank/DDBJ databases">
        <authorList>
            <person name="Chiriac C."/>
            <person name="Salcher M."/>
            <person name="Ghai R."/>
            <person name="Kavagutti S V."/>
        </authorList>
    </citation>
    <scope>NUCLEOTIDE SEQUENCE</scope>
</reference>
<gene>
    <name evidence="1" type="ORF">UFOVP139_41</name>
</gene>
<sequence>MNPFFTKLDSISPSLYKDFKNLGEQHSCGGGWTRYYKTDLSRNILLPDHLKHNFHLSYMTFIGDSASPHVDLGIGCRINVYLSENNATTKFYSVKAAEFDKPKPETCDGCTVEKFCAGDCACGMKEENLLLEDEFVARQNDIYLLNVSKPHGVEGISKENYRRALSFTTDLPYEKVYADLLEYGSFSV</sequence>